<dbReference type="Proteomes" id="UP001497512">
    <property type="component" value="Chromosome 2"/>
</dbReference>
<feature type="repeat" description="ANK" evidence="3">
    <location>
        <begin position="267"/>
        <end position="288"/>
    </location>
</feature>
<dbReference type="PROSITE" id="PS50088">
    <property type="entry name" value="ANK_REPEAT"/>
    <property type="match status" value="8"/>
</dbReference>
<evidence type="ECO:0000313" key="6">
    <source>
        <dbReference type="EMBL" id="CAK9216159.1"/>
    </source>
</evidence>
<dbReference type="InterPro" id="IPR036770">
    <property type="entry name" value="Ankyrin_rpt-contain_sf"/>
</dbReference>
<evidence type="ECO:0000256" key="4">
    <source>
        <dbReference type="SAM" id="Phobius"/>
    </source>
</evidence>
<keyword evidence="4" id="KW-1133">Transmembrane helix</keyword>
<keyword evidence="1" id="KW-0677">Repeat</keyword>
<evidence type="ECO:0000256" key="1">
    <source>
        <dbReference type="ARBA" id="ARBA00022737"/>
    </source>
</evidence>
<feature type="repeat" description="ANK" evidence="3">
    <location>
        <begin position="623"/>
        <end position="643"/>
    </location>
</feature>
<feature type="repeat" description="ANK" evidence="3">
    <location>
        <begin position="45"/>
        <end position="67"/>
    </location>
</feature>
<gene>
    <name evidence="6" type="ORF">CSSPTR1EN2_LOCUS13308</name>
</gene>
<dbReference type="Gene3D" id="1.25.40.20">
    <property type="entry name" value="Ankyrin repeat-containing domain"/>
    <property type="match status" value="5"/>
</dbReference>
<protein>
    <recommendedName>
        <fullName evidence="5">PGG domain-containing protein</fullName>
    </recommendedName>
</protein>
<dbReference type="PANTHER" id="PTHR24198">
    <property type="entry name" value="ANKYRIN REPEAT AND PROTEIN KINASE DOMAIN-CONTAINING PROTEIN"/>
    <property type="match status" value="1"/>
</dbReference>
<name>A0ABP0UAE4_9BRYO</name>
<feature type="repeat" description="ANK" evidence="3">
    <location>
        <begin position="413"/>
        <end position="434"/>
    </location>
</feature>
<dbReference type="PROSITE" id="PS50297">
    <property type="entry name" value="ANK_REP_REGION"/>
    <property type="match status" value="7"/>
</dbReference>
<keyword evidence="4" id="KW-0812">Transmembrane</keyword>
<evidence type="ECO:0000313" key="7">
    <source>
        <dbReference type="Proteomes" id="UP001497512"/>
    </source>
</evidence>
<evidence type="ECO:0000256" key="2">
    <source>
        <dbReference type="ARBA" id="ARBA00023043"/>
    </source>
</evidence>
<dbReference type="EMBL" id="OZ019894">
    <property type="protein sequence ID" value="CAK9216159.1"/>
    <property type="molecule type" value="Genomic_DNA"/>
</dbReference>
<dbReference type="SMART" id="SM00248">
    <property type="entry name" value="ANK"/>
    <property type="match status" value="9"/>
</dbReference>
<feature type="repeat" description="ANK" evidence="3">
    <location>
        <begin position="588"/>
        <end position="621"/>
    </location>
</feature>
<feature type="transmembrane region" description="Helical" evidence="4">
    <location>
        <begin position="824"/>
        <end position="851"/>
    </location>
</feature>
<feature type="domain" description="PGG" evidence="5">
    <location>
        <begin position="723"/>
        <end position="848"/>
    </location>
</feature>
<feature type="repeat" description="ANK" evidence="3">
    <location>
        <begin position="486"/>
        <end position="507"/>
    </location>
</feature>
<keyword evidence="4" id="KW-0472">Membrane</keyword>
<organism evidence="6 7">
    <name type="scientific">Sphagnum troendelagicum</name>
    <dbReference type="NCBI Taxonomy" id="128251"/>
    <lineage>
        <taxon>Eukaryota</taxon>
        <taxon>Viridiplantae</taxon>
        <taxon>Streptophyta</taxon>
        <taxon>Embryophyta</taxon>
        <taxon>Bryophyta</taxon>
        <taxon>Sphagnophytina</taxon>
        <taxon>Sphagnopsida</taxon>
        <taxon>Sphagnales</taxon>
        <taxon>Sphagnaceae</taxon>
        <taxon>Sphagnum</taxon>
    </lineage>
</organism>
<accession>A0ABP0UAE4</accession>
<keyword evidence="7" id="KW-1185">Reference proteome</keyword>
<dbReference type="InterPro" id="IPR026961">
    <property type="entry name" value="PGG_dom"/>
</dbReference>
<feature type="transmembrane region" description="Helical" evidence="4">
    <location>
        <begin position="857"/>
        <end position="881"/>
    </location>
</feature>
<feature type="transmembrane region" description="Helical" evidence="4">
    <location>
        <begin position="783"/>
        <end position="803"/>
    </location>
</feature>
<feature type="repeat" description="ANK" evidence="3">
    <location>
        <begin position="301"/>
        <end position="323"/>
    </location>
</feature>
<dbReference type="Pfam" id="PF12796">
    <property type="entry name" value="Ank_2"/>
    <property type="match status" value="4"/>
</dbReference>
<evidence type="ECO:0000259" key="5">
    <source>
        <dbReference type="Pfam" id="PF13962"/>
    </source>
</evidence>
<feature type="repeat" description="ANK" evidence="3">
    <location>
        <begin position="379"/>
        <end position="401"/>
    </location>
</feature>
<dbReference type="SUPFAM" id="SSF48403">
    <property type="entry name" value="Ankyrin repeat"/>
    <property type="match status" value="2"/>
</dbReference>
<dbReference type="Pfam" id="PF00023">
    <property type="entry name" value="Ank"/>
    <property type="match status" value="1"/>
</dbReference>
<dbReference type="PANTHER" id="PTHR24198:SF165">
    <property type="entry name" value="ANKYRIN REPEAT-CONTAINING PROTEIN-RELATED"/>
    <property type="match status" value="1"/>
</dbReference>
<dbReference type="InterPro" id="IPR002110">
    <property type="entry name" value="Ankyrin_rpt"/>
</dbReference>
<dbReference type="Pfam" id="PF13962">
    <property type="entry name" value="PGG"/>
    <property type="match status" value="1"/>
</dbReference>
<reference evidence="6" key="1">
    <citation type="submission" date="2024-02" db="EMBL/GenBank/DDBJ databases">
        <authorList>
            <consortium name="ELIXIR-Norway"/>
            <consortium name="Elixir Norway"/>
        </authorList>
    </citation>
    <scope>NUCLEOTIDE SEQUENCE</scope>
</reference>
<proteinExistence type="predicted"/>
<keyword evidence="2 3" id="KW-0040">ANK repeat</keyword>
<sequence length="907" mass="100980">MFAGEKKKKAVPSLDLRDAVAFGEVHMVQELLDNPKSNPTEPGPDGKTPLQIAVEIGNLEIVEMLLQQPSVEPYATVDEYLRTPLHIAAWKGHGPIVEALLATRPSKEDQVEIEATSSRVVTSTESSNPEIVSPLPAAAVTHSPDLSQISIVELSNFPLVSSTVGLQNVTVEISSSTVESHKDIGSQVPADRNLGSESFRRLFSAPRPPQPDQLLPVEVAPVIPPPVAPDLPPTFMYVNAKAREVFDESPWTSPELLAQERSIWLATGFTPLHLASWSGSEEVVRILLADPETDLDAVTMDGFTPLHMAADRGHEGVVHLLLEEHKNRKPERLMHYGLKFNSERDMRYMNPERDERMLKFKDLSKPTKGNGPTNALDCAGRTPLHYASRQGRAMTVRELLEWNDTFVNAPDADGLLPMHMAAREGHVEVVELLLYEYHWAPIILKGLLETLDTKAGGLKDLTILEGLHLELLPRPDLSDTFTRITDGSTPLHLASVQGHSQVVLKLLKYLDIRAQNVKQETALDLVVKRLQENNWENCIKLIEVFKILLICMPRVISISDMDINFVKRLQLNSDLGRENLLWKLDALHASTLLHWAAATGSAYLVQLLLVQPGMDINAVAESEKFTPLHFAARSGHTDVVKLLTAQERLSLNEEDWLGRTALQIAAEKNEQSKWKGKKSPEALNPFAGIIEISWRDVEKLLLEQPDVMNYISFLYRDRQVFVDAANAILVGSALIATISYGGWIQPPLGYISYYHTQFELPEPAPPGTFPQFAAIEEYSSVRVFWVFNSFSFFFSMASVIAGAEGILPVQGKFIKELVQDARRAVSYASLLLVVSVVCTLGAFTASGIAVVPPITKWTNYMATTVAFGGIVSMVFTARFLLPISRMLRSYRHPNQRLIRRKVESWSW</sequence>
<evidence type="ECO:0000256" key="3">
    <source>
        <dbReference type="PROSITE-ProRule" id="PRU00023"/>
    </source>
</evidence>